<feature type="transmembrane region" description="Helical" evidence="9">
    <location>
        <begin position="412"/>
        <end position="431"/>
    </location>
</feature>
<evidence type="ECO:0000256" key="6">
    <source>
        <dbReference type="ARBA" id="ARBA00023065"/>
    </source>
</evidence>
<keyword evidence="8" id="KW-0175">Coiled coil</keyword>
<keyword evidence="7 9" id="KW-0472">Membrane</keyword>
<dbReference type="InterPro" id="IPR002490">
    <property type="entry name" value="V-ATPase_116kDa_su"/>
</dbReference>
<proteinExistence type="inferred from homology"/>
<sequence>MIIKMKKLLLFLPNSEKDIKANLAILGELGMVHIAPFQLPKDGSIDKVDSRVKQLKKAIQILDQYKSKESDPIVNTDRIDKLTKDENSLLEKILSTEKEYQNLLQEKERLNENLDWFKDWGTIALDDFKLLQQKGVFIRLYLANDKDLKAISEQDQFSIVGKLNELHQIVFVAENEDQKLNLTEVKLPEYGKNEVVDLINQNEAILKQCQNLLTALSLLQGILVKALALESKSLDLKKVEFSGQKLDEQIVYWKGYMPEESVENLIRLAEENSWGYVIQDPNEDETDEVPTLFKTAKWAEKIKPVMNFMGLVPGYKELDVSKIFMIFFTFFTGILVGDAGYGLVFLLITFLVHRKKKFASSIEFQLMYTLSAAIMIWGILTGTYFGSEAIAEISILNQLRIEKLASFGGDSIFIQKLMFVIGALHLSIGHLQMAWKYNNSIKALGQLGWVAIVWGLYGVVNNLVLGLESQPITPYLFALGISMVALFSHTGSNFFKGMLSSLGNLPLSIINGFSDIISYIRLYAVGLSTVLMATSFNNMAIGDGVTTVVSGISAVIVLILGHGLNMVLAGMAVLVHGVRLNMLEYAGHASVEFSGREYKPFKLKK</sequence>
<dbReference type="PANTHER" id="PTHR11629:SF63">
    <property type="entry name" value="V-TYPE PROTON ATPASE SUBUNIT A"/>
    <property type="match status" value="1"/>
</dbReference>
<evidence type="ECO:0000256" key="9">
    <source>
        <dbReference type="SAM" id="Phobius"/>
    </source>
</evidence>
<evidence type="ECO:0000256" key="5">
    <source>
        <dbReference type="ARBA" id="ARBA00022989"/>
    </source>
</evidence>
<dbReference type="GO" id="GO:0046961">
    <property type="term" value="F:proton-transporting ATPase activity, rotational mechanism"/>
    <property type="evidence" value="ECO:0007669"/>
    <property type="project" value="InterPro"/>
</dbReference>
<dbReference type="GO" id="GO:0051117">
    <property type="term" value="F:ATPase binding"/>
    <property type="evidence" value="ECO:0007669"/>
    <property type="project" value="TreeGrafter"/>
</dbReference>
<evidence type="ECO:0000256" key="3">
    <source>
        <dbReference type="ARBA" id="ARBA00022448"/>
    </source>
</evidence>
<dbReference type="GO" id="GO:0007035">
    <property type="term" value="P:vacuolar acidification"/>
    <property type="evidence" value="ECO:0007669"/>
    <property type="project" value="TreeGrafter"/>
</dbReference>
<accession>A0A2V4A0J5</accession>
<dbReference type="Pfam" id="PF01496">
    <property type="entry name" value="V_ATPase_I"/>
    <property type="match status" value="1"/>
</dbReference>
<evidence type="ECO:0000256" key="7">
    <source>
        <dbReference type="ARBA" id="ARBA00023136"/>
    </source>
</evidence>
<dbReference type="EMBL" id="QFLI01000002">
    <property type="protein sequence ID" value="PXY02239.1"/>
    <property type="molecule type" value="Genomic_DNA"/>
</dbReference>
<organism evidence="10 11">
    <name type="scientific">Marinifilum breve</name>
    <dbReference type="NCBI Taxonomy" id="2184082"/>
    <lineage>
        <taxon>Bacteria</taxon>
        <taxon>Pseudomonadati</taxon>
        <taxon>Bacteroidota</taxon>
        <taxon>Bacteroidia</taxon>
        <taxon>Marinilabiliales</taxon>
        <taxon>Marinifilaceae</taxon>
    </lineage>
</organism>
<keyword evidence="6" id="KW-0406">Ion transport</keyword>
<keyword evidence="4 9" id="KW-0812">Transmembrane</keyword>
<feature type="coiled-coil region" evidence="8">
    <location>
        <begin position="79"/>
        <end position="113"/>
    </location>
</feature>
<evidence type="ECO:0000256" key="2">
    <source>
        <dbReference type="ARBA" id="ARBA00009904"/>
    </source>
</evidence>
<feature type="transmembrane region" description="Helical" evidence="9">
    <location>
        <begin position="548"/>
        <end position="575"/>
    </location>
</feature>
<dbReference type="AlphaFoldDB" id="A0A2V4A0J5"/>
<protein>
    <submittedName>
        <fullName evidence="10">Uncharacterized protein</fullName>
    </submittedName>
</protein>
<dbReference type="GO" id="GO:0033179">
    <property type="term" value="C:proton-transporting V-type ATPase, V0 domain"/>
    <property type="evidence" value="ECO:0007669"/>
    <property type="project" value="InterPro"/>
</dbReference>
<comment type="caution">
    <text evidence="10">The sequence shown here is derived from an EMBL/GenBank/DDBJ whole genome shotgun (WGS) entry which is preliminary data.</text>
</comment>
<keyword evidence="3" id="KW-0813">Transport</keyword>
<name>A0A2V4A0J5_9BACT</name>
<feature type="transmembrane region" description="Helical" evidence="9">
    <location>
        <begin position="472"/>
        <end position="495"/>
    </location>
</feature>
<keyword evidence="5 9" id="KW-1133">Transmembrane helix</keyword>
<feature type="transmembrane region" description="Helical" evidence="9">
    <location>
        <begin position="364"/>
        <end position="385"/>
    </location>
</feature>
<keyword evidence="11" id="KW-1185">Reference proteome</keyword>
<feature type="transmembrane region" description="Helical" evidence="9">
    <location>
        <begin position="443"/>
        <end position="460"/>
    </location>
</feature>
<dbReference type="GO" id="GO:0016471">
    <property type="term" value="C:vacuolar proton-transporting V-type ATPase complex"/>
    <property type="evidence" value="ECO:0007669"/>
    <property type="project" value="TreeGrafter"/>
</dbReference>
<evidence type="ECO:0000256" key="8">
    <source>
        <dbReference type="SAM" id="Coils"/>
    </source>
</evidence>
<dbReference type="PANTHER" id="PTHR11629">
    <property type="entry name" value="VACUOLAR PROTON ATPASES"/>
    <property type="match status" value="1"/>
</dbReference>
<evidence type="ECO:0000256" key="4">
    <source>
        <dbReference type="ARBA" id="ARBA00022692"/>
    </source>
</evidence>
<comment type="subcellular location">
    <subcellularLocation>
        <location evidence="1">Membrane</location>
        <topology evidence="1">Multi-pass membrane protein</topology>
    </subcellularLocation>
</comment>
<comment type="similarity">
    <text evidence="2">Belongs to the V-ATPase 116 kDa subunit family.</text>
</comment>
<evidence type="ECO:0000256" key="1">
    <source>
        <dbReference type="ARBA" id="ARBA00004141"/>
    </source>
</evidence>
<evidence type="ECO:0000313" key="10">
    <source>
        <dbReference type="EMBL" id="PXY02239.1"/>
    </source>
</evidence>
<reference evidence="10 11" key="1">
    <citation type="submission" date="2018-05" db="EMBL/GenBank/DDBJ databases">
        <title>Marinifilum breve JC075T sp. nov., a marine bacterium isolated from Yongle Blue Hole in the South China Sea.</title>
        <authorList>
            <person name="Fu T."/>
        </authorList>
    </citation>
    <scope>NUCLEOTIDE SEQUENCE [LARGE SCALE GENOMIC DNA]</scope>
    <source>
        <strain evidence="10 11">JC075</strain>
    </source>
</reference>
<dbReference type="Proteomes" id="UP000248079">
    <property type="component" value="Unassembled WGS sequence"/>
</dbReference>
<dbReference type="OrthoDB" id="9803814at2"/>
<feature type="transmembrane region" description="Helical" evidence="9">
    <location>
        <begin position="323"/>
        <end position="352"/>
    </location>
</feature>
<gene>
    <name evidence="10" type="ORF">DF185_06220</name>
</gene>
<evidence type="ECO:0000313" key="11">
    <source>
        <dbReference type="Proteomes" id="UP000248079"/>
    </source>
</evidence>